<dbReference type="InterPro" id="IPR039595">
    <property type="entry name" value="TE2IP/Rap1"/>
</dbReference>
<evidence type="ECO:0000313" key="11">
    <source>
        <dbReference type="EMBL" id="KAH7151824.1"/>
    </source>
</evidence>
<evidence type="ECO:0000256" key="9">
    <source>
        <dbReference type="SAM" id="MobiDB-lite"/>
    </source>
</evidence>
<dbReference type="Gene3D" id="1.10.150.60">
    <property type="entry name" value="ARID DNA-binding domain"/>
    <property type="match status" value="1"/>
</dbReference>
<dbReference type="Gene3D" id="1.10.10.2170">
    <property type="match status" value="1"/>
</dbReference>
<evidence type="ECO:0000256" key="4">
    <source>
        <dbReference type="ARBA" id="ARBA00023015"/>
    </source>
</evidence>
<name>A0A9P9F290_9HYPO</name>
<evidence type="ECO:0000256" key="3">
    <source>
        <dbReference type="ARBA" id="ARBA00022895"/>
    </source>
</evidence>
<keyword evidence="3 8" id="KW-0779">Telomere</keyword>
<feature type="compositionally biased region" description="Acidic residues" evidence="9">
    <location>
        <begin position="506"/>
        <end position="521"/>
    </location>
</feature>
<organism evidence="11 12">
    <name type="scientific">Dactylonectria estremocensis</name>
    <dbReference type="NCBI Taxonomy" id="1079267"/>
    <lineage>
        <taxon>Eukaryota</taxon>
        <taxon>Fungi</taxon>
        <taxon>Dikarya</taxon>
        <taxon>Ascomycota</taxon>
        <taxon>Pezizomycotina</taxon>
        <taxon>Sordariomycetes</taxon>
        <taxon>Hypocreomycetidae</taxon>
        <taxon>Hypocreales</taxon>
        <taxon>Nectriaceae</taxon>
        <taxon>Dactylonectria</taxon>
    </lineage>
</organism>
<protein>
    <recommendedName>
        <fullName evidence="8">DNA-binding protein RAP1</fullName>
    </recommendedName>
</protein>
<dbReference type="InterPro" id="IPR001357">
    <property type="entry name" value="BRCT_dom"/>
</dbReference>
<feature type="compositionally biased region" description="Polar residues" evidence="9">
    <location>
        <begin position="198"/>
        <end position="207"/>
    </location>
</feature>
<feature type="compositionally biased region" description="Basic and acidic residues" evidence="9">
    <location>
        <begin position="568"/>
        <end position="583"/>
    </location>
</feature>
<proteinExistence type="inferred from homology"/>
<reference evidence="11" key="1">
    <citation type="journal article" date="2021" name="Nat. Commun.">
        <title>Genetic determinants of endophytism in the Arabidopsis root mycobiome.</title>
        <authorList>
            <person name="Mesny F."/>
            <person name="Miyauchi S."/>
            <person name="Thiergart T."/>
            <person name="Pickel B."/>
            <person name="Atanasova L."/>
            <person name="Karlsson M."/>
            <person name="Huettel B."/>
            <person name="Barry K.W."/>
            <person name="Haridas S."/>
            <person name="Chen C."/>
            <person name="Bauer D."/>
            <person name="Andreopoulos W."/>
            <person name="Pangilinan J."/>
            <person name="LaButti K."/>
            <person name="Riley R."/>
            <person name="Lipzen A."/>
            <person name="Clum A."/>
            <person name="Drula E."/>
            <person name="Henrissat B."/>
            <person name="Kohler A."/>
            <person name="Grigoriev I.V."/>
            <person name="Martin F.M."/>
            <person name="Hacquard S."/>
        </authorList>
    </citation>
    <scope>NUCLEOTIDE SEQUENCE</scope>
    <source>
        <strain evidence="11">MPI-CAGE-AT-0021</strain>
    </source>
</reference>
<keyword evidence="12" id="KW-1185">Reference proteome</keyword>
<keyword evidence="4" id="KW-0805">Transcription regulation</keyword>
<sequence>MAAVTYNGVESAEGGNIFKDVKLWVAMRVPTRKSILDMITNNGGTVVPLEKQADILIADHARKDAPSGSYSWKFVTESVDNGIIQIKDRYLIGRDPTLPRPVGGASGGKKSTRTPFTSAEDAALAKWVLAHNVNQLGNKIFQEFEAANPRHTWQSWRSRYVKNLQVLPFDQLQAMAASAPEQESNGNGAENGEAVVVQPQSQPQKTAANIPHRPVQRSSPPRPKTALSISRNSPPRPKTAEPAEPIPDSLQVEIDARQDDGSGAVPSDTEEDVKMVEFYEDLNEYIITSGLDIKLRPKISGKIIELWDLILAVEVVTPGYIGGQGEADWVEVAVVLGFGAEATSAAAQLYQCWEENLAEFMEAMNSFDEDEDETADEYHNPIPDFSPGGHVPSYELLPESFPEPSPQLDSAPTAEPGRWARSSPPIGAKRSLGQRPLSSSGPLTKRPRYNRKLEIPSTPDMEDKPGRQFSSAQLFSPSIRKSLSRQDYVDVSEASQYLPPFHEEEPQVEEQPEDEIEELEILESREAEPQSRLLDTEATPVSGTSQPPAEILNPSPIPFSLSKARQAMKTDPRRPDPKAKQRSEVNPNQRQETRRAGTAVPAQEPSSTAQKEPKRPLRRSLPATFKSDAHAKPPTASAPTEAPRRPLPMPSESSRRDIDAWIRYYESLGFPRSVVVEGLKRTTLTPGNLASLVMQSLKDGKEIPSHHEGIWTDRDDAELTLIASVDLRVEPSGPVDERQYRKVRRAYDRLVKKHGPARIELRKGFLDAQNAGKPKSGG</sequence>
<keyword evidence="5" id="KW-0010">Activator</keyword>
<dbReference type="PANTHER" id="PTHR16466">
    <property type="entry name" value="TELOMERE REPEAT-BINDING FACTOR 2-INTERACTING PROTEIN 1"/>
    <property type="match status" value="1"/>
</dbReference>
<dbReference type="Gene3D" id="1.10.10.60">
    <property type="entry name" value="Homeodomain-like"/>
    <property type="match status" value="1"/>
</dbReference>
<comment type="subcellular location">
    <subcellularLocation>
        <location evidence="8">Nucleus</location>
    </subcellularLocation>
    <subcellularLocation>
        <location evidence="8">Chromosome</location>
        <location evidence="8">Telomere</location>
    </subcellularLocation>
</comment>
<dbReference type="Pfam" id="PF01388">
    <property type="entry name" value="ARID"/>
    <property type="match status" value="1"/>
</dbReference>
<dbReference type="InterPro" id="IPR036431">
    <property type="entry name" value="ARID_dom_sf"/>
</dbReference>
<dbReference type="Pfam" id="PF16589">
    <property type="entry name" value="BRCT_2"/>
    <property type="match status" value="1"/>
</dbReference>
<comment type="caution">
    <text evidence="11">The sequence shown here is derived from an EMBL/GenBank/DDBJ whole genome shotgun (WGS) entry which is preliminary data.</text>
</comment>
<feature type="domain" description="ARID" evidence="10">
    <location>
        <begin position="272"/>
        <end position="365"/>
    </location>
</feature>
<evidence type="ECO:0000256" key="6">
    <source>
        <dbReference type="ARBA" id="ARBA00023163"/>
    </source>
</evidence>
<keyword evidence="6" id="KW-0804">Transcription</keyword>
<comment type="similarity">
    <text evidence="1 8">Belongs to the RAP1 family.</text>
</comment>
<dbReference type="InterPro" id="IPR015010">
    <property type="entry name" value="TERF2IP_Myb"/>
</dbReference>
<dbReference type="GO" id="GO:0042162">
    <property type="term" value="F:telomeric DNA binding"/>
    <property type="evidence" value="ECO:0007669"/>
    <property type="project" value="TreeGrafter"/>
</dbReference>
<dbReference type="InterPro" id="IPR038104">
    <property type="entry name" value="Rap1_C_sf"/>
</dbReference>
<evidence type="ECO:0000256" key="2">
    <source>
        <dbReference type="ARBA" id="ARBA00022454"/>
    </source>
</evidence>
<keyword evidence="7 8" id="KW-0539">Nucleus</keyword>
<keyword evidence="2 8" id="KW-0158">Chromosome</keyword>
<feature type="region of interest" description="Disordered" evidence="9">
    <location>
        <begin position="197"/>
        <end position="247"/>
    </location>
</feature>
<dbReference type="GO" id="GO:0031848">
    <property type="term" value="P:protection from non-homologous end joining at telomere"/>
    <property type="evidence" value="ECO:0007669"/>
    <property type="project" value="TreeGrafter"/>
</dbReference>
<dbReference type="GO" id="GO:0010833">
    <property type="term" value="P:telomere maintenance via telomere lengthening"/>
    <property type="evidence" value="ECO:0007669"/>
    <property type="project" value="UniProtKB-UniRule"/>
</dbReference>
<dbReference type="GO" id="GO:0070187">
    <property type="term" value="C:shelterin complex"/>
    <property type="evidence" value="ECO:0007669"/>
    <property type="project" value="TreeGrafter"/>
</dbReference>
<dbReference type="CDD" id="cd16100">
    <property type="entry name" value="ARID"/>
    <property type="match status" value="1"/>
</dbReference>
<dbReference type="AlphaFoldDB" id="A0A9P9F290"/>
<dbReference type="Pfam" id="PF08914">
    <property type="entry name" value="Myb_Rap1"/>
    <property type="match status" value="1"/>
</dbReference>
<evidence type="ECO:0000313" key="12">
    <source>
        <dbReference type="Proteomes" id="UP000717696"/>
    </source>
</evidence>
<dbReference type="SUPFAM" id="SSF46689">
    <property type="entry name" value="Homeodomain-like"/>
    <property type="match status" value="1"/>
</dbReference>
<dbReference type="PROSITE" id="PS51011">
    <property type="entry name" value="ARID"/>
    <property type="match status" value="1"/>
</dbReference>
<dbReference type="Proteomes" id="UP000717696">
    <property type="component" value="Unassembled WGS sequence"/>
</dbReference>
<feature type="region of interest" description="Disordered" evidence="9">
    <location>
        <begin position="393"/>
        <end position="655"/>
    </location>
</feature>
<dbReference type="CDD" id="cd11655">
    <property type="entry name" value="rap1_myb-like"/>
    <property type="match status" value="1"/>
</dbReference>
<evidence type="ECO:0000259" key="10">
    <source>
        <dbReference type="PROSITE" id="PS51011"/>
    </source>
</evidence>
<dbReference type="InterPro" id="IPR021661">
    <property type="entry name" value="Rap1_C"/>
</dbReference>
<comment type="function">
    <text evidence="8">Involved in the regulation of telomere length, clustering and has a specific role in telomere position effect (TPE).</text>
</comment>
<gene>
    <name evidence="11" type="ORF">B0J13DRAFT_249638</name>
</gene>
<dbReference type="InterPro" id="IPR001606">
    <property type="entry name" value="ARID_dom"/>
</dbReference>
<dbReference type="OrthoDB" id="435460at2759"/>
<dbReference type="Pfam" id="PF11626">
    <property type="entry name" value="Rap1_C"/>
    <property type="match status" value="1"/>
</dbReference>
<evidence type="ECO:0000256" key="1">
    <source>
        <dbReference type="ARBA" id="ARBA00010467"/>
    </source>
</evidence>
<evidence type="ECO:0000256" key="7">
    <source>
        <dbReference type="ARBA" id="ARBA00023242"/>
    </source>
</evidence>
<dbReference type="InterPro" id="IPR009057">
    <property type="entry name" value="Homeodomain-like_sf"/>
</dbReference>
<dbReference type="EMBL" id="JAGMUU010000005">
    <property type="protein sequence ID" value="KAH7151824.1"/>
    <property type="molecule type" value="Genomic_DNA"/>
</dbReference>
<dbReference type="SUPFAM" id="SSF46774">
    <property type="entry name" value="ARID-like"/>
    <property type="match status" value="1"/>
</dbReference>
<accession>A0A9P9F290</accession>
<comment type="subunit">
    <text evidence="8">Homodimer.</text>
</comment>
<evidence type="ECO:0000256" key="8">
    <source>
        <dbReference type="RuleBase" id="RU367107"/>
    </source>
</evidence>
<evidence type="ECO:0000256" key="5">
    <source>
        <dbReference type="ARBA" id="ARBA00023159"/>
    </source>
</evidence>
<dbReference type="PANTHER" id="PTHR16466:SF6">
    <property type="entry name" value="TELOMERIC REPEAT-BINDING FACTOR 2-INTERACTING PROTEIN 1"/>
    <property type="match status" value="1"/>
</dbReference>
<feature type="compositionally biased region" description="Polar residues" evidence="9">
    <location>
        <begin position="468"/>
        <end position="481"/>
    </location>
</feature>
<feature type="compositionally biased region" description="Low complexity" evidence="9">
    <location>
        <begin position="393"/>
        <end position="408"/>
    </location>
</feature>